<feature type="domain" description="Cytochrome c" evidence="4">
    <location>
        <begin position="440"/>
        <end position="616"/>
    </location>
</feature>
<sequence>MTIRAIFFCSVLTSIAGAQDIRILPAELHLDGREAQHRLLIEEFDGATATGPLKNGAKLRSDDESIVRVEGQTVVPVGDGQTTVRAFGGDKEVATAPVTVTGMSKRFHWTFRNHVQAILAKQGCNSGACHGALAGKGGFRLSLHGYDPDRDHFCITTQQLGRRTDLVEPAQSLLLTKPTAAVPHKGGKRLEEGSRHYQVISEWIADGAQAPSEADARLLSLEILPKQVTLKKGQVQPLIVRAQYSDGRVEDVTQWAKFTSANEAVATVDEAGVATVIGPGEGAVTAWFGSRIVIGRITSPFEQQVSPDTYLLAGRRNFIDDLVLKQLRRLNLKPSAHSTDEVFIRRAFLDSIGTLPTSTEVREFINDGSPAKRDALIESLLARSEFVDYWSYHWSDLLMINGTLLRPDAVKSYYAWIHDHVAANTPWDQFVREVVTAKGSSIENGATNFYALHQAPEDMAENVSQAFLGLSIGCAKCHNHPLEKWTNDQYYSFANLFSRVRAKGWGGDPRNGDGKRTLVTVSTGELIQPRTGKPQPPTPLDAEPLAFDSERDRREYLAEWLVSPQNELFARSITNRVWRNFMGAGLVEQVDDMRASNPASNEELLDAAASYLVDQGYDLKALMRQILQSETYQRSSEPLKSNDGDKRYYSRYYPKRLMAEVLLDAISQVTGVDSEFNKIAFPGADIRDTDFYPKGTRAIQLYDSAVQSYFLQTFGRNQRRITCECERSDEPSMVQVLHISNGNTINGKLSAKDNRLQKLLEQFTDDQSAMLDELFLSSLSRYPKEHEKTAMLKLLSEANPEQKRELLEDITWGILSSREFLFNH</sequence>
<accession>A0A1P8WJG1</accession>
<evidence type="ECO:0000259" key="4">
    <source>
        <dbReference type="PROSITE" id="PS51007"/>
    </source>
</evidence>
<dbReference type="Pfam" id="PF07587">
    <property type="entry name" value="PSD1"/>
    <property type="match status" value="1"/>
</dbReference>
<protein>
    <submittedName>
        <fullName evidence="5">Bacterial Ig-like domain (Group 2)</fullName>
    </submittedName>
</protein>
<evidence type="ECO:0000313" key="5">
    <source>
        <dbReference type="EMBL" id="APZ94192.1"/>
    </source>
</evidence>
<dbReference type="GO" id="GO:0046872">
    <property type="term" value="F:metal ion binding"/>
    <property type="evidence" value="ECO:0007669"/>
    <property type="project" value="UniProtKB-KW"/>
</dbReference>
<dbReference type="GO" id="GO:0020037">
    <property type="term" value="F:heme binding"/>
    <property type="evidence" value="ECO:0007669"/>
    <property type="project" value="InterPro"/>
</dbReference>
<keyword evidence="6" id="KW-1185">Reference proteome</keyword>
<keyword evidence="2 3" id="KW-0408">Iron</keyword>
<gene>
    <name evidence="5" type="ORF">Fuma_03816</name>
</gene>
<dbReference type="InterPro" id="IPR011444">
    <property type="entry name" value="DUF1549"/>
</dbReference>
<dbReference type="SMART" id="SM00635">
    <property type="entry name" value="BID_2"/>
    <property type="match status" value="2"/>
</dbReference>
<dbReference type="InterPro" id="IPR009056">
    <property type="entry name" value="Cyt_c-like_dom"/>
</dbReference>
<dbReference type="InterPro" id="IPR003343">
    <property type="entry name" value="Big_2"/>
</dbReference>
<dbReference type="Pfam" id="PF07583">
    <property type="entry name" value="PSCyt2"/>
    <property type="match status" value="1"/>
</dbReference>
<dbReference type="KEGG" id="fmr:Fuma_03816"/>
<dbReference type="InterPro" id="IPR022655">
    <property type="entry name" value="DUF1553"/>
</dbReference>
<dbReference type="Pfam" id="PF02368">
    <property type="entry name" value="Big_2"/>
    <property type="match status" value="1"/>
</dbReference>
<proteinExistence type="predicted"/>
<dbReference type="Proteomes" id="UP000187735">
    <property type="component" value="Chromosome"/>
</dbReference>
<dbReference type="Gene3D" id="2.60.40.1080">
    <property type="match status" value="1"/>
</dbReference>
<evidence type="ECO:0000256" key="1">
    <source>
        <dbReference type="ARBA" id="ARBA00022723"/>
    </source>
</evidence>
<evidence type="ECO:0000256" key="3">
    <source>
        <dbReference type="PROSITE-ProRule" id="PRU00433"/>
    </source>
</evidence>
<organism evidence="5 6">
    <name type="scientific">Fuerstiella marisgermanici</name>
    <dbReference type="NCBI Taxonomy" id="1891926"/>
    <lineage>
        <taxon>Bacteria</taxon>
        <taxon>Pseudomonadati</taxon>
        <taxon>Planctomycetota</taxon>
        <taxon>Planctomycetia</taxon>
        <taxon>Planctomycetales</taxon>
        <taxon>Planctomycetaceae</taxon>
        <taxon>Fuerstiella</taxon>
    </lineage>
</organism>
<dbReference type="EMBL" id="CP017641">
    <property type="protein sequence ID" value="APZ94192.1"/>
    <property type="molecule type" value="Genomic_DNA"/>
</dbReference>
<evidence type="ECO:0000313" key="6">
    <source>
        <dbReference type="Proteomes" id="UP000187735"/>
    </source>
</evidence>
<dbReference type="GO" id="GO:0009055">
    <property type="term" value="F:electron transfer activity"/>
    <property type="evidence" value="ECO:0007669"/>
    <property type="project" value="InterPro"/>
</dbReference>
<name>A0A1P8WJG1_9PLAN</name>
<dbReference type="PANTHER" id="PTHR35889:SF3">
    <property type="entry name" value="F-BOX DOMAIN-CONTAINING PROTEIN"/>
    <property type="match status" value="1"/>
</dbReference>
<dbReference type="PANTHER" id="PTHR35889">
    <property type="entry name" value="CYCLOINULO-OLIGOSACCHARIDE FRUCTANOTRANSFERASE-RELATED"/>
    <property type="match status" value="1"/>
</dbReference>
<keyword evidence="3" id="KW-0349">Heme</keyword>
<dbReference type="PROSITE" id="PS51007">
    <property type="entry name" value="CYTC"/>
    <property type="match status" value="1"/>
</dbReference>
<dbReference type="InterPro" id="IPR008964">
    <property type="entry name" value="Invasin/intimin_cell_adhesion"/>
</dbReference>
<dbReference type="RefSeq" id="WP_077025543.1">
    <property type="nucleotide sequence ID" value="NZ_CP017641.1"/>
</dbReference>
<keyword evidence="1 3" id="KW-0479">Metal-binding</keyword>
<dbReference type="STRING" id="1891926.Fuma_03816"/>
<evidence type="ECO:0000256" key="2">
    <source>
        <dbReference type="ARBA" id="ARBA00023004"/>
    </source>
</evidence>
<reference evidence="5 6" key="1">
    <citation type="journal article" date="2016" name="Front. Microbiol.">
        <title>Fuerstia marisgermanicae gen. nov., sp. nov., an Unusual Member of the Phylum Planctomycetes from the German Wadden Sea.</title>
        <authorList>
            <person name="Kohn T."/>
            <person name="Heuer A."/>
            <person name="Jogler M."/>
            <person name="Vollmers J."/>
            <person name="Boedeker C."/>
            <person name="Bunk B."/>
            <person name="Rast P."/>
            <person name="Borchert D."/>
            <person name="Glockner I."/>
            <person name="Freese H.M."/>
            <person name="Klenk H.P."/>
            <person name="Overmann J."/>
            <person name="Kaster A.K."/>
            <person name="Rohde M."/>
            <person name="Wiegand S."/>
            <person name="Jogler C."/>
        </authorList>
    </citation>
    <scope>NUCLEOTIDE SEQUENCE [LARGE SCALE GENOMIC DNA]</scope>
    <source>
        <strain evidence="5 6">NH11</strain>
    </source>
</reference>
<dbReference type="SUPFAM" id="SSF49373">
    <property type="entry name" value="Invasin/intimin cell-adhesion fragments"/>
    <property type="match status" value="1"/>
</dbReference>
<dbReference type="AlphaFoldDB" id="A0A1P8WJG1"/>